<comment type="caution">
    <text evidence="1">The sequence shown here is derived from an EMBL/GenBank/DDBJ whole genome shotgun (WGS) entry which is preliminary data.</text>
</comment>
<accession>A0ABW1KAM3</accession>
<evidence type="ECO:0000313" key="2">
    <source>
        <dbReference type="Proteomes" id="UP001596203"/>
    </source>
</evidence>
<dbReference type="RefSeq" id="WP_377423062.1">
    <property type="nucleotide sequence ID" value="NZ_JBHSPR010000012.1"/>
</dbReference>
<dbReference type="PANTHER" id="PTHR33498:SF1">
    <property type="entry name" value="TRANSPOSASE FOR INSERTION SEQUENCE ELEMENT IS1557"/>
    <property type="match status" value="1"/>
</dbReference>
<keyword evidence="2" id="KW-1185">Reference proteome</keyword>
<organism evidence="1 2">
    <name type="scientific">Plantactinospora solaniradicis</name>
    <dbReference type="NCBI Taxonomy" id="1723736"/>
    <lineage>
        <taxon>Bacteria</taxon>
        <taxon>Bacillati</taxon>
        <taxon>Actinomycetota</taxon>
        <taxon>Actinomycetes</taxon>
        <taxon>Micromonosporales</taxon>
        <taxon>Micromonosporaceae</taxon>
        <taxon>Plantactinospora</taxon>
    </lineage>
</organism>
<evidence type="ECO:0008006" key="3">
    <source>
        <dbReference type="Google" id="ProtNLM"/>
    </source>
</evidence>
<dbReference type="Proteomes" id="UP001596203">
    <property type="component" value="Unassembled WGS sequence"/>
</dbReference>
<reference evidence="2" key="1">
    <citation type="journal article" date="2019" name="Int. J. Syst. Evol. Microbiol.">
        <title>The Global Catalogue of Microorganisms (GCM) 10K type strain sequencing project: providing services to taxonomists for standard genome sequencing and annotation.</title>
        <authorList>
            <consortium name="The Broad Institute Genomics Platform"/>
            <consortium name="The Broad Institute Genome Sequencing Center for Infectious Disease"/>
            <person name="Wu L."/>
            <person name="Ma J."/>
        </authorList>
    </citation>
    <scope>NUCLEOTIDE SEQUENCE [LARGE SCALE GENOMIC DNA]</scope>
    <source>
        <strain evidence="2">ZS-35-S2</strain>
    </source>
</reference>
<dbReference type="InterPro" id="IPR047951">
    <property type="entry name" value="Transpos_ISL3"/>
</dbReference>
<proteinExistence type="predicted"/>
<gene>
    <name evidence="1" type="ORF">ACFP2T_17920</name>
</gene>
<name>A0ABW1KAM3_9ACTN</name>
<evidence type="ECO:0000313" key="1">
    <source>
        <dbReference type="EMBL" id="MFC6018073.1"/>
    </source>
</evidence>
<dbReference type="PANTHER" id="PTHR33498">
    <property type="entry name" value="TRANSPOSASE FOR INSERTION SEQUENCE ELEMENT IS1557"/>
    <property type="match status" value="1"/>
</dbReference>
<sequence length="69" mass="7580">MTAVETDDLPALHSFVQGLRMDGTAIVAGLTPPYSNSAIEDANTKVKLLERQMYVGAGFALFRQRILLR</sequence>
<dbReference type="EMBL" id="JBHSPR010000012">
    <property type="protein sequence ID" value="MFC6018073.1"/>
    <property type="molecule type" value="Genomic_DNA"/>
</dbReference>
<protein>
    <recommendedName>
        <fullName evidence="3">Transposase</fullName>
    </recommendedName>
</protein>